<dbReference type="Gene3D" id="3.40.630.30">
    <property type="match status" value="1"/>
</dbReference>
<sequence>MKYLIRKAESGDIDRLIDLRKILLSEGEGHYVSKSHEEDLAWQKNYRAWLLKNMNEHDRILVAVANDPDQLKIVACAIGIIDVRAPMKGCLNGKSGWIQTVVVDPEERRKGIAESIMNYCFDWFKRNHVEKIVLQTTPMAKDLYIKLGFENSGEDLLFKEL</sequence>
<dbReference type="SUPFAM" id="SSF55729">
    <property type="entry name" value="Acyl-CoA N-acyltransferases (Nat)"/>
    <property type="match status" value="1"/>
</dbReference>
<reference evidence="2 3" key="1">
    <citation type="submission" date="2023-01" db="EMBL/GenBank/DDBJ databases">
        <title>Bacillus changyiensis sp. nov., isolated from a coastal deposit.</title>
        <authorList>
            <person name="Xiao G."/>
            <person name="Lai Q."/>
            <person name="Hu Z."/>
            <person name="Shao Z."/>
        </authorList>
    </citation>
    <scope>NUCLEOTIDE SEQUENCE [LARGE SCALE GENOMIC DNA]</scope>
    <source>
        <strain evidence="2 3">CLL-7-23</strain>
    </source>
</reference>
<dbReference type="EMBL" id="JAQKAB010000013">
    <property type="protein sequence ID" value="MDA7028184.1"/>
    <property type="molecule type" value="Genomic_DNA"/>
</dbReference>
<evidence type="ECO:0000313" key="2">
    <source>
        <dbReference type="EMBL" id="MDA7028184.1"/>
    </source>
</evidence>
<dbReference type="Pfam" id="PF00583">
    <property type="entry name" value="Acetyltransf_1"/>
    <property type="match status" value="1"/>
</dbReference>
<dbReference type="CDD" id="cd04301">
    <property type="entry name" value="NAT_SF"/>
    <property type="match status" value="1"/>
</dbReference>
<dbReference type="InterPro" id="IPR000182">
    <property type="entry name" value="GNAT_dom"/>
</dbReference>
<keyword evidence="3" id="KW-1185">Reference proteome</keyword>
<gene>
    <name evidence="2" type="ORF">PJ311_16545</name>
</gene>
<dbReference type="RefSeq" id="WP_271341999.1">
    <property type="nucleotide sequence ID" value="NZ_JAQKAB010000013.1"/>
</dbReference>
<dbReference type="InterPro" id="IPR016181">
    <property type="entry name" value="Acyl_CoA_acyltransferase"/>
</dbReference>
<proteinExistence type="predicted"/>
<dbReference type="PANTHER" id="PTHR13355:SF23">
    <property type="entry name" value="FAMILY N-ACETYLTRANSFERASE, PUTATIVE (AFU_ORTHOLOGUE AFUA_3G00870)-RELATED"/>
    <property type="match status" value="1"/>
</dbReference>
<dbReference type="PANTHER" id="PTHR13355">
    <property type="entry name" value="GLUCOSAMINE 6-PHOSPHATE N-ACETYLTRANSFERASE"/>
    <property type="match status" value="1"/>
</dbReference>
<dbReference type="PROSITE" id="PS51186">
    <property type="entry name" value="GNAT"/>
    <property type="match status" value="1"/>
</dbReference>
<dbReference type="InterPro" id="IPR039143">
    <property type="entry name" value="GNPNAT1-like"/>
</dbReference>
<protein>
    <submittedName>
        <fullName evidence="2">GNAT family N-acetyltransferase</fullName>
    </submittedName>
</protein>
<feature type="domain" description="N-acetyltransferase" evidence="1">
    <location>
        <begin position="3"/>
        <end position="161"/>
    </location>
</feature>
<evidence type="ECO:0000313" key="3">
    <source>
        <dbReference type="Proteomes" id="UP001211894"/>
    </source>
</evidence>
<comment type="caution">
    <text evidence="2">The sequence shown here is derived from an EMBL/GenBank/DDBJ whole genome shotgun (WGS) entry which is preliminary data.</text>
</comment>
<name>A0ABT4X8V7_9BACI</name>
<organism evidence="2 3">
    <name type="scientific">Bacillus changyiensis</name>
    <dbReference type="NCBI Taxonomy" id="3004103"/>
    <lineage>
        <taxon>Bacteria</taxon>
        <taxon>Bacillati</taxon>
        <taxon>Bacillota</taxon>
        <taxon>Bacilli</taxon>
        <taxon>Bacillales</taxon>
        <taxon>Bacillaceae</taxon>
        <taxon>Bacillus</taxon>
    </lineage>
</organism>
<evidence type="ECO:0000259" key="1">
    <source>
        <dbReference type="PROSITE" id="PS51186"/>
    </source>
</evidence>
<accession>A0ABT4X8V7</accession>
<dbReference type="Proteomes" id="UP001211894">
    <property type="component" value="Unassembled WGS sequence"/>
</dbReference>